<dbReference type="SUPFAM" id="SSF53795">
    <property type="entry name" value="PEP carboxykinase-like"/>
    <property type="match status" value="1"/>
</dbReference>
<keyword evidence="3" id="KW-1185">Reference proteome</keyword>
<proteinExistence type="predicted"/>
<reference evidence="2 3" key="1">
    <citation type="submission" date="2013-09" db="EMBL/GenBank/DDBJ databases">
        <title>Whole genome shotgun sequence of Novosphingobium tardaugens NBRC 16725.</title>
        <authorList>
            <person name="Isaki S."/>
            <person name="Hosoyama A."/>
            <person name="Tsuchikane K."/>
            <person name="Katsumata H."/>
            <person name="Ando Y."/>
            <person name="Yamazaki S."/>
            <person name="Fujita N."/>
        </authorList>
    </citation>
    <scope>NUCLEOTIDE SEQUENCE [LARGE SCALE GENOMIC DNA]</scope>
    <source>
        <strain evidence="2 3">NBRC 16725</strain>
    </source>
</reference>
<dbReference type="Pfam" id="PF07475">
    <property type="entry name" value="Hpr_kinase_C"/>
    <property type="match status" value="1"/>
</dbReference>
<dbReference type="RefSeq" id="WP_021689052.1">
    <property type="nucleotide sequence ID" value="NZ_BASZ01000002.1"/>
</dbReference>
<organism evidence="2 3">
    <name type="scientific">Caenibius tardaugens NBRC 16725</name>
    <dbReference type="NCBI Taxonomy" id="1219035"/>
    <lineage>
        <taxon>Bacteria</taxon>
        <taxon>Pseudomonadati</taxon>
        <taxon>Pseudomonadota</taxon>
        <taxon>Alphaproteobacteria</taxon>
        <taxon>Sphingomonadales</taxon>
        <taxon>Erythrobacteraceae</taxon>
        <taxon>Caenibius</taxon>
    </lineage>
</organism>
<feature type="domain" description="HPr kinase/phosphorylase C-terminal" evidence="1">
    <location>
        <begin position="8"/>
        <end position="77"/>
    </location>
</feature>
<dbReference type="Gene3D" id="3.40.50.300">
    <property type="entry name" value="P-loop containing nucleotide triphosphate hydrolases"/>
    <property type="match status" value="1"/>
</dbReference>
<dbReference type="GO" id="GO:0000155">
    <property type="term" value="F:phosphorelay sensor kinase activity"/>
    <property type="evidence" value="ECO:0007669"/>
    <property type="project" value="InterPro"/>
</dbReference>
<keyword evidence="2" id="KW-0418">Kinase</keyword>
<name>U2YII1_9SPHN</name>
<gene>
    <name evidence="2" type="ORF">NT2_02_02270</name>
</gene>
<dbReference type="AlphaFoldDB" id="U2YII1"/>
<dbReference type="EMBL" id="BASZ01000002">
    <property type="protein sequence ID" value="GAD48145.1"/>
    <property type="molecule type" value="Genomic_DNA"/>
</dbReference>
<sequence>MTGILHQATCIAIGGRAILIEGEPGTGKSSLALALIDRGAALVGDDGVQLQAADGLLFAAPPPHTAGLIEVRNVGLVPLPCTTAPVALLVRLETAAPRFVEQAEYTERLEIPLPTIRLWPDSPVLALRVEMALRMHGLHLSETGA</sequence>
<dbReference type="CDD" id="cd01918">
    <property type="entry name" value="HprK_C"/>
    <property type="match status" value="1"/>
</dbReference>
<dbReference type="GO" id="GO:0006109">
    <property type="term" value="P:regulation of carbohydrate metabolic process"/>
    <property type="evidence" value="ECO:0007669"/>
    <property type="project" value="InterPro"/>
</dbReference>
<keyword evidence="2" id="KW-0808">Transferase</keyword>
<evidence type="ECO:0000313" key="2">
    <source>
        <dbReference type="EMBL" id="GAD48145.1"/>
    </source>
</evidence>
<dbReference type="InterPro" id="IPR027417">
    <property type="entry name" value="P-loop_NTPase"/>
</dbReference>
<evidence type="ECO:0000259" key="1">
    <source>
        <dbReference type="Pfam" id="PF07475"/>
    </source>
</evidence>
<dbReference type="GO" id="GO:0005524">
    <property type="term" value="F:ATP binding"/>
    <property type="evidence" value="ECO:0007669"/>
    <property type="project" value="InterPro"/>
</dbReference>
<dbReference type="Proteomes" id="UP000016568">
    <property type="component" value="Unassembled WGS sequence"/>
</dbReference>
<accession>U2YII1</accession>
<protein>
    <submittedName>
        <fullName evidence="2">Putative HPr kinase</fullName>
    </submittedName>
</protein>
<evidence type="ECO:0000313" key="3">
    <source>
        <dbReference type="Proteomes" id="UP000016568"/>
    </source>
</evidence>
<dbReference type="eggNOG" id="COG1493">
    <property type="taxonomic scope" value="Bacteria"/>
</dbReference>
<dbReference type="InterPro" id="IPR011104">
    <property type="entry name" value="Hpr_kin/Pase_C"/>
</dbReference>
<comment type="caution">
    <text evidence="2">The sequence shown here is derived from an EMBL/GenBank/DDBJ whole genome shotgun (WGS) entry which is preliminary data.</text>
</comment>
<dbReference type="OrthoDB" id="8326226at2"/>